<feature type="compositionally biased region" description="Polar residues" evidence="1">
    <location>
        <begin position="23"/>
        <end position="40"/>
    </location>
</feature>
<protein>
    <submittedName>
        <fullName evidence="2">(northern house mosquito) hypothetical protein</fullName>
    </submittedName>
</protein>
<accession>A0A8D8A6D4</accession>
<feature type="compositionally biased region" description="Basic and acidic residues" evidence="1">
    <location>
        <begin position="7"/>
        <end position="22"/>
    </location>
</feature>
<evidence type="ECO:0000256" key="1">
    <source>
        <dbReference type="SAM" id="MobiDB-lite"/>
    </source>
</evidence>
<feature type="region of interest" description="Disordered" evidence="1">
    <location>
        <begin position="1"/>
        <end position="103"/>
    </location>
</feature>
<feature type="compositionally biased region" description="Polar residues" evidence="1">
    <location>
        <begin position="70"/>
        <end position="80"/>
    </location>
</feature>
<sequence>MNRPVLKKSDHPTVITCDRDAHSSTQAADHSCAVHSTISRKTQRRSKGAFAFAPGSERIAETSLGRLQPVSGTLNRSSFITADPPSRSAQRRRSSTPGSSNKA</sequence>
<reference evidence="2" key="1">
    <citation type="submission" date="2021-05" db="EMBL/GenBank/DDBJ databases">
        <authorList>
            <person name="Alioto T."/>
            <person name="Alioto T."/>
            <person name="Gomez Garrido J."/>
        </authorList>
    </citation>
    <scope>NUCLEOTIDE SEQUENCE</scope>
</reference>
<evidence type="ECO:0000313" key="2">
    <source>
        <dbReference type="EMBL" id="CAG6450154.1"/>
    </source>
</evidence>
<dbReference type="EMBL" id="HBUE01015072">
    <property type="protein sequence ID" value="CAG6450154.1"/>
    <property type="molecule type" value="Transcribed_RNA"/>
</dbReference>
<dbReference type="AlphaFoldDB" id="A0A8D8A6D4"/>
<name>A0A8D8A6D4_CULPI</name>
<proteinExistence type="predicted"/>
<organism evidence="2">
    <name type="scientific">Culex pipiens</name>
    <name type="common">House mosquito</name>
    <dbReference type="NCBI Taxonomy" id="7175"/>
    <lineage>
        <taxon>Eukaryota</taxon>
        <taxon>Metazoa</taxon>
        <taxon>Ecdysozoa</taxon>
        <taxon>Arthropoda</taxon>
        <taxon>Hexapoda</taxon>
        <taxon>Insecta</taxon>
        <taxon>Pterygota</taxon>
        <taxon>Neoptera</taxon>
        <taxon>Endopterygota</taxon>
        <taxon>Diptera</taxon>
        <taxon>Nematocera</taxon>
        <taxon>Culicoidea</taxon>
        <taxon>Culicidae</taxon>
        <taxon>Culicinae</taxon>
        <taxon>Culicini</taxon>
        <taxon>Culex</taxon>
        <taxon>Culex</taxon>
    </lineage>
</organism>